<evidence type="ECO:0000256" key="1">
    <source>
        <dbReference type="ARBA" id="ARBA00022679"/>
    </source>
</evidence>
<evidence type="ECO:0000256" key="5">
    <source>
        <dbReference type="PROSITE-ProRule" id="PRU10141"/>
    </source>
</evidence>
<gene>
    <name evidence="8" type="ORF">WB794_05115</name>
</gene>
<organism evidence="8 9">
    <name type="scientific">Denitratimonas tolerans</name>
    <dbReference type="NCBI Taxonomy" id="1338420"/>
    <lineage>
        <taxon>Bacteria</taxon>
        <taxon>Pseudomonadati</taxon>
        <taxon>Pseudomonadota</taxon>
        <taxon>Gammaproteobacteria</taxon>
        <taxon>Lysobacterales</taxon>
        <taxon>Lysobacteraceae</taxon>
        <taxon>Denitratimonas</taxon>
    </lineage>
</organism>
<evidence type="ECO:0000256" key="6">
    <source>
        <dbReference type="SAM" id="Phobius"/>
    </source>
</evidence>
<dbReference type="PROSITE" id="PS50011">
    <property type="entry name" value="PROTEIN_KINASE_DOM"/>
    <property type="match status" value="1"/>
</dbReference>
<evidence type="ECO:0000256" key="2">
    <source>
        <dbReference type="ARBA" id="ARBA00022741"/>
    </source>
</evidence>
<dbReference type="PROSITE" id="PS00107">
    <property type="entry name" value="PROTEIN_KINASE_ATP"/>
    <property type="match status" value="1"/>
</dbReference>
<dbReference type="AlphaFoldDB" id="A0AAW9R3P9"/>
<keyword evidence="6" id="KW-0812">Transmembrane</keyword>
<keyword evidence="3 8" id="KW-0418">Kinase</keyword>
<proteinExistence type="predicted"/>
<keyword evidence="1 8" id="KW-0808">Transferase</keyword>
<dbReference type="SMART" id="SM00220">
    <property type="entry name" value="S_TKc"/>
    <property type="match status" value="1"/>
</dbReference>
<dbReference type="GO" id="GO:0004674">
    <property type="term" value="F:protein serine/threonine kinase activity"/>
    <property type="evidence" value="ECO:0007669"/>
    <property type="project" value="UniProtKB-EC"/>
</dbReference>
<evidence type="ECO:0000256" key="3">
    <source>
        <dbReference type="ARBA" id="ARBA00022777"/>
    </source>
</evidence>
<evidence type="ECO:0000259" key="7">
    <source>
        <dbReference type="PROSITE" id="PS50011"/>
    </source>
</evidence>
<keyword evidence="2 5" id="KW-0547">Nucleotide-binding</keyword>
<reference evidence="8 9" key="1">
    <citation type="journal article" date="2016" name="Antonie Van Leeuwenhoek">
        <title>Denitratimonas tolerans gen. nov., sp. nov., a denitrifying bacterium isolated from a bioreactor for tannery wastewater treatment.</title>
        <authorList>
            <person name="Han S.I."/>
            <person name="Kim J.O."/>
            <person name="Lee Y.R."/>
            <person name="Ekpeghere K.I."/>
            <person name="Koh S.C."/>
            <person name="Whang K.S."/>
        </authorList>
    </citation>
    <scope>NUCLEOTIDE SEQUENCE [LARGE SCALE GENOMIC DNA]</scope>
    <source>
        <strain evidence="8 9">KACC 17565</strain>
    </source>
</reference>
<protein>
    <submittedName>
        <fullName evidence="8">Serine/threonine-protein kinase</fullName>
        <ecNumber evidence="8">2.7.11.1</ecNumber>
    </submittedName>
</protein>
<accession>A0AAW9R3P9</accession>
<sequence>MSREAAPQVPGFRILRRLGAGSSGTVYHAIQDGTEREVALKVFEPADDPDATTPAQIEREREVAASLRHRHLARIHAMGEHGDRRWLASEYLAGGSLAERIAARMRVGEVLQVVRDVLQGLGHAHARGVVHGDVKPGNILFRGAGDAVLVDYGIAAFAREGDRRVRMQGGTPEYMSPEQARGEPVDGRSDFFSLGVVLHEMLTGRVPWPADAGGEARDRGQAPLLPARHRWLQPLLDALLAERPEDRPEDARALLSLLSSLCAASPEAQSLLPHPGDDIEAGRVHGRYESVRARRRQLRRASARALLVLALVLIGAFLATRLFAGD</sequence>
<feature type="transmembrane region" description="Helical" evidence="6">
    <location>
        <begin position="305"/>
        <end position="324"/>
    </location>
</feature>
<dbReference type="Gene3D" id="3.30.200.20">
    <property type="entry name" value="Phosphorylase Kinase, domain 1"/>
    <property type="match status" value="1"/>
</dbReference>
<keyword evidence="4 5" id="KW-0067">ATP-binding</keyword>
<dbReference type="GO" id="GO:0005524">
    <property type="term" value="F:ATP binding"/>
    <property type="evidence" value="ECO:0007669"/>
    <property type="project" value="UniProtKB-UniRule"/>
</dbReference>
<evidence type="ECO:0000313" key="9">
    <source>
        <dbReference type="Proteomes" id="UP001364472"/>
    </source>
</evidence>
<name>A0AAW9R3P9_9GAMM</name>
<dbReference type="InterPro" id="IPR017441">
    <property type="entry name" value="Protein_kinase_ATP_BS"/>
</dbReference>
<keyword evidence="6" id="KW-1133">Transmembrane helix</keyword>
<dbReference type="Gene3D" id="1.10.510.10">
    <property type="entry name" value="Transferase(Phosphotransferase) domain 1"/>
    <property type="match status" value="1"/>
</dbReference>
<dbReference type="SUPFAM" id="SSF56112">
    <property type="entry name" value="Protein kinase-like (PK-like)"/>
    <property type="match status" value="1"/>
</dbReference>
<keyword evidence="6" id="KW-0472">Membrane</keyword>
<dbReference type="CDD" id="cd14014">
    <property type="entry name" value="STKc_PknB_like"/>
    <property type="match status" value="1"/>
</dbReference>
<feature type="domain" description="Protein kinase" evidence="7">
    <location>
        <begin position="12"/>
        <end position="261"/>
    </location>
</feature>
<evidence type="ECO:0000313" key="8">
    <source>
        <dbReference type="EMBL" id="MEJ1249052.1"/>
    </source>
</evidence>
<dbReference type="InterPro" id="IPR000719">
    <property type="entry name" value="Prot_kinase_dom"/>
</dbReference>
<dbReference type="RefSeq" id="WP_337334768.1">
    <property type="nucleotide sequence ID" value="NZ_JBBDHC010000005.1"/>
</dbReference>
<dbReference type="Proteomes" id="UP001364472">
    <property type="component" value="Unassembled WGS sequence"/>
</dbReference>
<dbReference type="PANTHER" id="PTHR43289">
    <property type="entry name" value="MITOGEN-ACTIVATED PROTEIN KINASE KINASE KINASE 20-RELATED"/>
    <property type="match status" value="1"/>
</dbReference>
<dbReference type="InterPro" id="IPR008271">
    <property type="entry name" value="Ser/Thr_kinase_AS"/>
</dbReference>
<dbReference type="Pfam" id="PF00069">
    <property type="entry name" value="Pkinase"/>
    <property type="match status" value="1"/>
</dbReference>
<dbReference type="EMBL" id="JBBDHC010000005">
    <property type="protein sequence ID" value="MEJ1249052.1"/>
    <property type="molecule type" value="Genomic_DNA"/>
</dbReference>
<dbReference type="InterPro" id="IPR011009">
    <property type="entry name" value="Kinase-like_dom_sf"/>
</dbReference>
<dbReference type="EC" id="2.7.11.1" evidence="8"/>
<keyword evidence="9" id="KW-1185">Reference proteome</keyword>
<feature type="binding site" evidence="5">
    <location>
        <position position="41"/>
    </location>
    <ligand>
        <name>ATP</name>
        <dbReference type="ChEBI" id="CHEBI:30616"/>
    </ligand>
</feature>
<evidence type="ECO:0000256" key="4">
    <source>
        <dbReference type="ARBA" id="ARBA00022840"/>
    </source>
</evidence>
<dbReference type="PANTHER" id="PTHR43289:SF6">
    <property type="entry name" value="SERINE_THREONINE-PROTEIN KINASE NEKL-3"/>
    <property type="match status" value="1"/>
</dbReference>
<comment type="caution">
    <text evidence="8">The sequence shown here is derived from an EMBL/GenBank/DDBJ whole genome shotgun (WGS) entry which is preliminary data.</text>
</comment>
<dbReference type="PROSITE" id="PS00108">
    <property type="entry name" value="PROTEIN_KINASE_ST"/>
    <property type="match status" value="1"/>
</dbReference>